<name>A0AAU7BI28_9PSED</name>
<sequence length="540" mass="58869">MSHQSLASLLNELSRKRQALITEGNLTLIVSDLSAETARSIKKAAVTAAWSFTIYDCASSETDVDDEDEDFGPFRVELEKPLPEDHVQEQALYVATEVGFKAFLVNGHAAARWHLLGLTQPFVTRARAYCGWGEEGDYTESQATKSPRLLVKESATLRKVPEDVRLWLLAEGHHLDEADPLHMLWAGQAFGALSRCFANEIDTSGSKLTFKGPPKLNLAIPEAVEGHALISLKDFEVVQEAAAWVFDNAREAEVKHILLSAEIARSGRADGEVQEYFRENLAAALDCARIAYQMAVSEITKDTLKSLTDLRKAVTEETSKATDATRQAIAAISTALTVGLGLIAARLTLQINPYLISIVMAVAVGYTVLNVMSGRKFINIQRKLRKDWQPKLYRFLSEAEFKKMVGDPIEQAEGLFYKVSCRGIAMLGVAAMGISIYAFNYSALAPLSSTSLVPPSQAPAAPAAPQPSTSDPATKPQIKSQPAPASQPEITPQREPALQPKIRPQPNRDPKENVPSKPSEKGGSPVSFEQGIFASRSISL</sequence>
<evidence type="ECO:0000256" key="1">
    <source>
        <dbReference type="SAM" id="MobiDB-lite"/>
    </source>
</evidence>
<evidence type="ECO:0000256" key="2">
    <source>
        <dbReference type="SAM" id="Phobius"/>
    </source>
</evidence>
<feature type="compositionally biased region" description="Low complexity" evidence="1">
    <location>
        <begin position="454"/>
        <end position="474"/>
    </location>
</feature>
<feature type="compositionally biased region" description="Basic and acidic residues" evidence="1">
    <location>
        <begin position="506"/>
        <end position="520"/>
    </location>
</feature>
<feature type="region of interest" description="Disordered" evidence="1">
    <location>
        <begin position="454"/>
        <end position="540"/>
    </location>
</feature>
<accession>A0AAU7BI28</accession>
<dbReference type="EMBL" id="CP157179">
    <property type="protein sequence ID" value="XBG32255.1"/>
    <property type="molecule type" value="Genomic_DNA"/>
</dbReference>
<keyword evidence="2" id="KW-0472">Membrane</keyword>
<keyword evidence="2" id="KW-1133">Transmembrane helix</keyword>
<proteinExistence type="predicted"/>
<feature type="compositionally biased region" description="Polar residues" evidence="1">
    <location>
        <begin position="477"/>
        <end position="490"/>
    </location>
</feature>
<feature type="transmembrane region" description="Helical" evidence="2">
    <location>
        <begin position="354"/>
        <end position="373"/>
    </location>
</feature>
<reference evidence="3" key="2">
    <citation type="submission" date="2024-05" db="EMBL/GenBank/DDBJ databases">
        <authorList>
            <person name="Mellies J."/>
            <person name="Newton I."/>
        </authorList>
    </citation>
    <scope>NUCLEOTIDE SEQUENCE</scope>
    <source>
        <strain evidence="3">13.2</strain>
    </source>
</reference>
<protein>
    <recommendedName>
        <fullName evidence="4">Transmembrane protein</fullName>
    </recommendedName>
</protein>
<dbReference type="AlphaFoldDB" id="A0AAU7BI28"/>
<organism evidence="3">
    <name type="scientific">Pseudomonas sp. 13.2</name>
    <dbReference type="NCBI Taxonomy" id="3144665"/>
    <lineage>
        <taxon>Bacteria</taxon>
        <taxon>Pseudomonadati</taxon>
        <taxon>Pseudomonadota</taxon>
        <taxon>Gammaproteobacteria</taxon>
        <taxon>Pseudomonadales</taxon>
        <taxon>Pseudomonadaceae</taxon>
        <taxon>Pseudomonas</taxon>
    </lineage>
</organism>
<keyword evidence="2" id="KW-0812">Transmembrane</keyword>
<reference evidence="3" key="1">
    <citation type="journal article" date="2019" name="Microbiol. Resour. Announc.">
        <title>Draft Genome Sequences of Five Environmental Bacterial Isolates That Degrade Polyethylene Terephthalate Plastic.</title>
        <authorList>
            <person name="Leon-Zayas R."/>
            <person name="Roberts C."/>
            <person name="Vague M."/>
            <person name="Mellies J.L."/>
        </authorList>
    </citation>
    <scope>NUCLEOTIDE SEQUENCE</scope>
    <source>
        <strain evidence="3">13.2</strain>
    </source>
</reference>
<evidence type="ECO:0008006" key="4">
    <source>
        <dbReference type="Google" id="ProtNLM"/>
    </source>
</evidence>
<feature type="transmembrane region" description="Helical" evidence="2">
    <location>
        <begin position="424"/>
        <end position="444"/>
    </location>
</feature>
<gene>
    <name evidence="3" type="ORF">ABH853_02910</name>
</gene>
<evidence type="ECO:0000313" key="3">
    <source>
        <dbReference type="EMBL" id="XBG32255.1"/>
    </source>
</evidence>